<dbReference type="EMBL" id="REGN01007961">
    <property type="protein sequence ID" value="RNA04784.1"/>
    <property type="molecule type" value="Genomic_DNA"/>
</dbReference>
<dbReference type="AlphaFoldDB" id="A0A3M7Q0N8"/>
<evidence type="ECO:0000256" key="1">
    <source>
        <dbReference type="ARBA" id="ARBA00023180"/>
    </source>
</evidence>
<dbReference type="GO" id="GO:0000139">
    <property type="term" value="C:Golgi membrane"/>
    <property type="evidence" value="ECO:0007669"/>
    <property type="project" value="UniProtKB-SubCell"/>
</dbReference>
<accession>A0A3M7Q0N8</accession>
<proteinExistence type="predicted"/>
<dbReference type="GO" id="GO:0005802">
    <property type="term" value="C:trans-Golgi network"/>
    <property type="evidence" value="ECO:0007669"/>
    <property type="project" value="TreeGrafter"/>
</dbReference>
<sequence length="127" mass="13820">MSFIALQRQSTINCVCSKTESFSGGENPPPATSQYTFTFNSPCCCPDGCSCIRSSTPVITTENPQNNKDLSLGSVLLIIFFSLVFVYFIGGPEMIPNYGFWSSVPRNIKAGVSFTVSKARGSAYQNF</sequence>
<name>A0A3M7Q0N8_BRAPC</name>
<comment type="caution">
    <text evidence="3">The sequence shown here is derived from an EMBL/GenBank/DDBJ whole genome shotgun (WGS) entry which is preliminary data.</text>
</comment>
<dbReference type="PANTHER" id="PTHR15071">
    <property type="entry name" value="MANNOSE-6-PHOSPHATE RECEPTOR FAMILY MEMBER"/>
    <property type="match status" value="1"/>
</dbReference>
<evidence type="ECO:0000256" key="2">
    <source>
        <dbReference type="SAM" id="Phobius"/>
    </source>
</evidence>
<dbReference type="OrthoDB" id="29460at2759"/>
<evidence type="ECO:0000313" key="4">
    <source>
        <dbReference type="Proteomes" id="UP000276133"/>
    </source>
</evidence>
<dbReference type="InterPro" id="IPR028927">
    <property type="entry name" value="Man-6-P_rcpt"/>
</dbReference>
<dbReference type="Pfam" id="PF02157">
    <property type="entry name" value="Man-6-P_recep"/>
    <property type="match status" value="1"/>
</dbReference>
<reference evidence="3 4" key="1">
    <citation type="journal article" date="2018" name="Sci. Rep.">
        <title>Genomic signatures of local adaptation to the degree of environmental predictability in rotifers.</title>
        <authorList>
            <person name="Franch-Gras L."/>
            <person name="Hahn C."/>
            <person name="Garcia-Roger E.M."/>
            <person name="Carmona M.J."/>
            <person name="Serra M."/>
            <person name="Gomez A."/>
        </authorList>
    </citation>
    <scope>NUCLEOTIDE SEQUENCE [LARGE SCALE GENOMIC DNA]</scope>
    <source>
        <strain evidence="3">HYR1</strain>
    </source>
</reference>
<keyword evidence="4" id="KW-1185">Reference proteome</keyword>
<keyword evidence="3" id="KW-0675">Receptor</keyword>
<protein>
    <submittedName>
        <fullName evidence="3">Cation-dependent mannose-6-phosphate receptor-like</fullName>
    </submittedName>
</protein>
<feature type="transmembrane region" description="Helical" evidence="2">
    <location>
        <begin position="70"/>
        <end position="90"/>
    </location>
</feature>
<dbReference type="PANTHER" id="PTHR15071:SF0">
    <property type="entry name" value="MANNOSE 6-PHOSPHATE RECEPTOR-LIKE PROTEIN 1"/>
    <property type="match status" value="1"/>
</dbReference>
<keyword evidence="2" id="KW-0812">Transmembrane</keyword>
<keyword evidence="2" id="KW-1133">Transmembrane helix</keyword>
<gene>
    <name evidence="3" type="ORF">BpHYR1_035714</name>
</gene>
<evidence type="ECO:0000313" key="3">
    <source>
        <dbReference type="EMBL" id="RNA04784.1"/>
    </source>
</evidence>
<dbReference type="Proteomes" id="UP000276133">
    <property type="component" value="Unassembled WGS sequence"/>
</dbReference>
<keyword evidence="1" id="KW-0325">Glycoprotein</keyword>
<organism evidence="3 4">
    <name type="scientific">Brachionus plicatilis</name>
    <name type="common">Marine rotifer</name>
    <name type="synonym">Brachionus muelleri</name>
    <dbReference type="NCBI Taxonomy" id="10195"/>
    <lineage>
        <taxon>Eukaryota</taxon>
        <taxon>Metazoa</taxon>
        <taxon>Spiralia</taxon>
        <taxon>Gnathifera</taxon>
        <taxon>Rotifera</taxon>
        <taxon>Eurotatoria</taxon>
        <taxon>Monogononta</taxon>
        <taxon>Pseudotrocha</taxon>
        <taxon>Ploima</taxon>
        <taxon>Brachionidae</taxon>
        <taxon>Brachionus</taxon>
    </lineage>
</organism>
<keyword evidence="2" id="KW-0472">Membrane</keyword>